<dbReference type="AlphaFoldDB" id="D7FL44"/>
<accession>D7FL44</accession>
<dbReference type="PANTHER" id="PTHR12121:SF31">
    <property type="entry name" value="FAMILY PROTEIN, PUTATIVE, EXPRESSED-RELATED"/>
    <property type="match status" value="1"/>
</dbReference>
<dbReference type="InterPro" id="IPR036691">
    <property type="entry name" value="Endo/exonu/phosph_ase_sf"/>
</dbReference>
<dbReference type="Proteomes" id="UP000002630">
    <property type="component" value="Linkage Group LG03"/>
</dbReference>
<proteinExistence type="predicted"/>
<dbReference type="InterPro" id="IPR005135">
    <property type="entry name" value="Endo/exonuclease/phosphatase"/>
</dbReference>
<dbReference type="OrthoDB" id="10253982at2759"/>
<dbReference type="Gene3D" id="3.60.10.10">
    <property type="entry name" value="Endonuclease/exonuclease/phosphatase"/>
    <property type="match status" value="1"/>
</dbReference>
<sequence length="389" mass="42933">MVLGEASSVECRRTLQRAWQASSSEARTHEQLEEQQQCRVAAPAEEYARSAGESKDAVARGMEFRLTTFNLLAPCYKRMHSEVSTPVGGVGTGLLANRAKGQRTARESEFDGVWRERALETVDFICRHMSSSDIICLQEFWLDPAYHAIFQSALEKDYEFYTVKRTGLKSDGVAVLLRRGKFDVLSQLGLSLSSIGNRVALIMHLRESGAGGGEVGEDMILVNTHLAFPHNALDRVNQMSQIRAVTDTVEGVMVEAGLPTMTPRVVVGDLNVEETDPVCGHLGRNGFRSAFTSLHRERRVITHRNHRGEEVMCDHVFVKAPGFAGRRRGDSVAPATAPEIPGLVPRLCENVSVEEALVLPGGIDAAEWCPNFSLSDHRPLTVRLKFPPQ</sequence>
<evidence type="ECO:0000313" key="3">
    <source>
        <dbReference type="Proteomes" id="UP000002630"/>
    </source>
</evidence>
<feature type="domain" description="Endonuclease/exonuclease/phosphatase" evidence="1">
    <location>
        <begin position="125"/>
        <end position="335"/>
    </location>
</feature>
<organism evidence="2 3">
    <name type="scientific">Ectocarpus siliculosus</name>
    <name type="common">Brown alga</name>
    <name type="synonym">Conferva siliculosa</name>
    <dbReference type="NCBI Taxonomy" id="2880"/>
    <lineage>
        <taxon>Eukaryota</taxon>
        <taxon>Sar</taxon>
        <taxon>Stramenopiles</taxon>
        <taxon>Ochrophyta</taxon>
        <taxon>PX clade</taxon>
        <taxon>Phaeophyceae</taxon>
        <taxon>Ectocarpales</taxon>
        <taxon>Ectocarpaceae</taxon>
        <taxon>Ectocarpus</taxon>
    </lineage>
</organism>
<dbReference type="GO" id="GO:0000175">
    <property type="term" value="F:3'-5'-RNA exonuclease activity"/>
    <property type="evidence" value="ECO:0007669"/>
    <property type="project" value="TreeGrafter"/>
</dbReference>
<dbReference type="InterPro" id="IPR050410">
    <property type="entry name" value="CCR4/nocturin_mRNA_transcr"/>
</dbReference>
<dbReference type="PANTHER" id="PTHR12121">
    <property type="entry name" value="CARBON CATABOLITE REPRESSOR PROTEIN 4"/>
    <property type="match status" value="1"/>
</dbReference>
<dbReference type="Pfam" id="PF03372">
    <property type="entry name" value="Exo_endo_phos"/>
    <property type="match status" value="1"/>
</dbReference>
<protein>
    <recommendedName>
        <fullName evidence="1">Endonuclease/exonuclease/phosphatase domain-containing protein</fullName>
    </recommendedName>
</protein>
<dbReference type="InParanoid" id="D7FL44"/>
<evidence type="ECO:0000259" key="1">
    <source>
        <dbReference type="Pfam" id="PF03372"/>
    </source>
</evidence>
<gene>
    <name evidence="2" type="ORF">Esi_0153_0051</name>
</gene>
<dbReference type="eggNOG" id="KOG2338">
    <property type="taxonomic scope" value="Eukaryota"/>
</dbReference>
<dbReference type="EMBL" id="FN649728">
    <property type="protein sequence ID" value="CBJ29581.1"/>
    <property type="molecule type" value="Genomic_DNA"/>
</dbReference>
<keyword evidence="3" id="KW-1185">Reference proteome</keyword>
<reference evidence="2 3" key="1">
    <citation type="journal article" date="2010" name="Nature">
        <title>The Ectocarpus genome and the independent evolution of multicellularity in brown algae.</title>
        <authorList>
            <person name="Cock J.M."/>
            <person name="Sterck L."/>
            <person name="Rouze P."/>
            <person name="Scornet D."/>
            <person name="Allen A.E."/>
            <person name="Amoutzias G."/>
            <person name="Anthouard V."/>
            <person name="Artiguenave F."/>
            <person name="Aury J.M."/>
            <person name="Badger J.H."/>
            <person name="Beszteri B."/>
            <person name="Billiau K."/>
            <person name="Bonnet E."/>
            <person name="Bothwell J.H."/>
            <person name="Bowler C."/>
            <person name="Boyen C."/>
            <person name="Brownlee C."/>
            <person name="Carrano C.J."/>
            <person name="Charrier B."/>
            <person name="Cho G.Y."/>
            <person name="Coelho S.M."/>
            <person name="Collen J."/>
            <person name="Corre E."/>
            <person name="Da Silva C."/>
            <person name="Delage L."/>
            <person name="Delaroque N."/>
            <person name="Dittami S.M."/>
            <person name="Doulbeau S."/>
            <person name="Elias M."/>
            <person name="Farnham G."/>
            <person name="Gachon C.M."/>
            <person name="Gschloessl B."/>
            <person name="Heesch S."/>
            <person name="Jabbari K."/>
            <person name="Jubin C."/>
            <person name="Kawai H."/>
            <person name="Kimura K."/>
            <person name="Kloareg B."/>
            <person name="Kupper F.C."/>
            <person name="Lang D."/>
            <person name="Le Bail A."/>
            <person name="Leblanc C."/>
            <person name="Lerouge P."/>
            <person name="Lohr M."/>
            <person name="Lopez P.J."/>
            <person name="Martens C."/>
            <person name="Maumus F."/>
            <person name="Michel G."/>
            <person name="Miranda-Saavedra D."/>
            <person name="Morales J."/>
            <person name="Moreau H."/>
            <person name="Motomura T."/>
            <person name="Nagasato C."/>
            <person name="Napoli C.A."/>
            <person name="Nelson D.R."/>
            <person name="Nyvall-Collen P."/>
            <person name="Peters A.F."/>
            <person name="Pommier C."/>
            <person name="Potin P."/>
            <person name="Poulain J."/>
            <person name="Quesneville H."/>
            <person name="Read B."/>
            <person name="Rensing S.A."/>
            <person name="Ritter A."/>
            <person name="Rousvoal S."/>
            <person name="Samanta M."/>
            <person name="Samson G."/>
            <person name="Schroeder D.C."/>
            <person name="Segurens B."/>
            <person name="Strittmatter M."/>
            <person name="Tonon T."/>
            <person name="Tregear J.W."/>
            <person name="Valentin K."/>
            <person name="von Dassow P."/>
            <person name="Yamagishi T."/>
            <person name="Van de Peer Y."/>
            <person name="Wincker P."/>
        </authorList>
    </citation>
    <scope>NUCLEOTIDE SEQUENCE [LARGE SCALE GENOMIC DNA]</scope>
    <source>
        <strain evidence="3">Ec32 / CCAP1310/4</strain>
    </source>
</reference>
<evidence type="ECO:0000313" key="2">
    <source>
        <dbReference type="EMBL" id="CBJ29581.1"/>
    </source>
</evidence>
<name>D7FL44_ECTSI</name>
<dbReference type="SUPFAM" id="SSF56219">
    <property type="entry name" value="DNase I-like"/>
    <property type="match status" value="1"/>
</dbReference>
<dbReference type="EMBL" id="FN648087">
    <property type="protein sequence ID" value="CBJ29581.1"/>
    <property type="molecule type" value="Genomic_DNA"/>
</dbReference>
<dbReference type="OMA" id="MHVATKW"/>